<reference evidence="2" key="1">
    <citation type="journal article" date="2021" name="Nat. Commun.">
        <title>Genetic determinants of endophytism in the Arabidopsis root mycobiome.</title>
        <authorList>
            <person name="Mesny F."/>
            <person name="Miyauchi S."/>
            <person name="Thiergart T."/>
            <person name="Pickel B."/>
            <person name="Atanasova L."/>
            <person name="Karlsson M."/>
            <person name="Huettel B."/>
            <person name="Barry K.W."/>
            <person name="Haridas S."/>
            <person name="Chen C."/>
            <person name="Bauer D."/>
            <person name="Andreopoulos W."/>
            <person name="Pangilinan J."/>
            <person name="LaButti K."/>
            <person name="Riley R."/>
            <person name="Lipzen A."/>
            <person name="Clum A."/>
            <person name="Drula E."/>
            <person name="Henrissat B."/>
            <person name="Kohler A."/>
            <person name="Grigoriev I.V."/>
            <person name="Martin F.M."/>
            <person name="Hacquard S."/>
        </authorList>
    </citation>
    <scope>NUCLEOTIDE SEQUENCE</scope>
    <source>
        <strain evidence="2">MPI-SDFR-AT-0120</strain>
    </source>
</reference>
<dbReference type="SUPFAM" id="SSF53167">
    <property type="entry name" value="Purine and uridine phosphorylases"/>
    <property type="match status" value="1"/>
</dbReference>
<dbReference type="InterPro" id="IPR035994">
    <property type="entry name" value="Nucleoside_phosphorylase_sf"/>
</dbReference>
<keyword evidence="3" id="KW-1185">Reference proteome</keyword>
<dbReference type="Gene3D" id="3.40.50.1580">
    <property type="entry name" value="Nucleoside phosphorylase domain"/>
    <property type="match status" value="1"/>
</dbReference>
<feature type="domain" description="Nucleoside phosphorylase" evidence="1">
    <location>
        <begin position="30"/>
        <end position="148"/>
    </location>
</feature>
<protein>
    <submittedName>
        <fullName evidence="2">Nucleoside phosphorylase domain-containing protein</fullName>
    </submittedName>
</protein>
<dbReference type="Proteomes" id="UP000813461">
    <property type="component" value="Unassembled WGS sequence"/>
</dbReference>
<evidence type="ECO:0000313" key="2">
    <source>
        <dbReference type="EMBL" id="KAH7079561.1"/>
    </source>
</evidence>
<dbReference type="OrthoDB" id="194358at2759"/>
<dbReference type="PANTHER" id="PTHR46082:SF6">
    <property type="entry name" value="AAA+ ATPASE DOMAIN-CONTAINING PROTEIN-RELATED"/>
    <property type="match status" value="1"/>
</dbReference>
<sequence>MQGIRSPPGDSSGFPAGILRRPDRRDQFSIAIVCALPLEYDAVTLLVDEFWDDTGDTYGRSVGDSNSYTTGRIGNHHVVVALLPGIGKVNAAVAVAGLRASYTNIKLTLLTGICGGVPISGTRDEIVLGDVIVSDSLVQYDHGRLYPGVFATRTGEGQNRSNADVRGLLASLRTELGLERLQRRTSYFLLQLQHESLRKSRRDYQYPGAASDRLFAPDHRHKHYGPCFCICSQWKKLSDPVCQEVLSISCSETGCEIANVVSRRRLELRHAIEQQHSRVRAQDPLVFIGRIGSGDTVMKSGLDRDRIAKEHDIIAFEMEGAGLWEELPCLVVKGVCDYADSHKDKAWQNFAAATAAATMKALLEKYIHSDRYLKRKHPEMENSVARGIPDHRYC</sequence>
<dbReference type="GO" id="GO:0003824">
    <property type="term" value="F:catalytic activity"/>
    <property type="evidence" value="ECO:0007669"/>
    <property type="project" value="InterPro"/>
</dbReference>
<dbReference type="GO" id="GO:0009116">
    <property type="term" value="P:nucleoside metabolic process"/>
    <property type="evidence" value="ECO:0007669"/>
    <property type="project" value="InterPro"/>
</dbReference>
<dbReference type="Pfam" id="PF01048">
    <property type="entry name" value="PNP_UDP_1"/>
    <property type="match status" value="1"/>
</dbReference>
<name>A0A8K0VV91_9PLEO</name>
<gene>
    <name evidence="2" type="ORF">FB567DRAFT_124992</name>
</gene>
<evidence type="ECO:0000313" key="3">
    <source>
        <dbReference type="Proteomes" id="UP000813461"/>
    </source>
</evidence>
<proteinExistence type="predicted"/>
<dbReference type="EMBL" id="JAGMVJ010000016">
    <property type="protein sequence ID" value="KAH7079561.1"/>
    <property type="molecule type" value="Genomic_DNA"/>
</dbReference>
<dbReference type="PANTHER" id="PTHR46082">
    <property type="entry name" value="ATP/GTP-BINDING PROTEIN-RELATED"/>
    <property type="match status" value="1"/>
</dbReference>
<organism evidence="2 3">
    <name type="scientific">Paraphoma chrysanthemicola</name>
    <dbReference type="NCBI Taxonomy" id="798071"/>
    <lineage>
        <taxon>Eukaryota</taxon>
        <taxon>Fungi</taxon>
        <taxon>Dikarya</taxon>
        <taxon>Ascomycota</taxon>
        <taxon>Pezizomycotina</taxon>
        <taxon>Dothideomycetes</taxon>
        <taxon>Pleosporomycetidae</taxon>
        <taxon>Pleosporales</taxon>
        <taxon>Pleosporineae</taxon>
        <taxon>Phaeosphaeriaceae</taxon>
        <taxon>Paraphoma</taxon>
    </lineage>
</organism>
<dbReference type="AlphaFoldDB" id="A0A8K0VV91"/>
<dbReference type="InterPro" id="IPR000845">
    <property type="entry name" value="Nucleoside_phosphorylase_d"/>
</dbReference>
<dbReference type="InterPro" id="IPR053137">
    <property type="entry name" value="NLR-like"/>
</dbReference>
<accession>A0A8K0VV91</accession>
<comment type="caution">
    <text evidence="2">The sequence shown here is derived from an EMBL/GenBank/DDBJ whole genome shotgun (WGS) entry which is preliminary data.</text>
</comment>
<evidence type="ECO:0000259" key="1">
    <source>
        <dbReference type="Pfam" id="PF01048"/>
    </source>
</evidence>